<keyword evidence="1" id="KW-0732">Signal</keyword>
<dbReference type="RefSeq" id="WP_261294965.1">
    <property type="nucleotide sequence ID" value="NZ_JANQBK010000012.1"/>
</dbReference>
<keyword evidence="3" id="KW-1185">Reference proteome</keyword>
<evidence type="ECO:0000313" key="2">
    <source>
        <dbReference type="EMBL" id="MFC3580463.1"/>
    </source>
</evidence>
<comment type="caution">
    <text evidence="2">The sequence shown here is derived from an EMBL/GenBank/DDBJ whole genome shotgun (WGS) entry which is preliminary data.</text>
</comment>
<dbReference type="EMBL" id="JBHRXP010000004">
    <property type="protein sequence ID" value="MFC3580463.1"/>
    <property type="molecule type" value="Genomic_DNA"/>
</dbReference>
<name>A0ABV7SUV0_9SPHN</name>
<organism evidence="2 3">
    <name type="scientific">Sphingomonas hylomeconis</name>
    <dbReference type="NCBI Taxonomy" id="1395958"/>
    <lineage>
        <taxon>Bacteria</taxon>
        <taxon>Pseudomonadati</taxon>
        <taxon>Pseudomonadota</taxon>
        <taxon>Alphaproteobacteria</taxon>
        <taxon>Sphingomonadales</taxon>
        <taxon>Sphingomonadaceae</taxon>
        <taxon>Sphingomonas</taxon>
    </lineage>
</organism>
<dbReference type="Proteomes" id="UP001595713">
    <property type="component" value="Unassembled WGS sequence"/>
</dbReference>
<feature type="signal peptide" evidence="1">
    <location>
        <begin position="1"/>
        <end position="22"/>
    </location>
</feature>
<accession>A0ABV7SUV0</accession>
<gene>
    <name evidence="2" type="ORF">ACFONA_09845</name>
</gene>
<proteinExistence type="predicted"/>
<feature type="chain" id="PRO_5045495207" evidence="1">
    <location>
        <begin position="23"/>
        <end position="212"/>
    </location>
</feature>
<evidence type="ECO:0000256" key="1">
    <source>
        <dbReference type="SAM" id="SignalP"/>
    </source>
</evidence>
<sequence length="212" mass="22423">MIRSGLMLGILLSLVVTGPAIAGPVAADFGRAAPSGDTRRLADWVVRSQDAQGRPFIIVDKIGARVFAFATDGTLRGDTPALLGLAEGDVSPPGIGDRKLADIGPADRITPAGRFEASMGRNLAHDILWVDYDAAISLHRVATGNAAEHRLTRLATASTRDNRVSYGCINVPVAFYETIVAPLFRPANGVVYVLPERRPFADLFAAAIAPPP</sequence>
<protein>
    <submittedName>
        <fullName evidence="2">L,D-transpeptidase</fullName>
    </submittedName>
</protein>
<evidence type="ECO:0000313" key="3">
    <source>
        <dbReference type="Proteomes" id="UP001595713"/>
    </source>
</evidence>
<reference evidence="3" key="1">
    <citation type="journal article" date="2019" name="Int. J. Syst. Evol. Microbiol.">
        <title>The Global Catalogue of Microorganisms (GCM) 10K type strain sequencing project: providing services to taxonomists for standard genome sequencing and annotation.</title>
        <authorList>
            <consortium name="The Broad Institute Genomics Platform"/>
            <consortium name="The Broad Institute Genome Sequencing Center for Infectious Disease"/>
            <person name="Wu L."/>
            <person name="Ma J."/>
        </authorList>
    </citation>
    <scope>NUCLEOTIDE SEQUENCE [LARGE SCALE GENOMIC DNA]</scope>
    <source>
        <strain evidence="3">KCTC 42739</strain>
    </source>
</reference>